<evidence type="ECO:0000256" key="2">
    <source>
        <dbReference type="ARBA" id="ARBA00022490"/>
    </source>
</evidence>
<dbReference type="GO" id="GO:0009910">
    <property type="term" value="P:negative regulation of flower development"/>
    <property type="evidence" value="ECO:0007669"/>
    <property type="project" value="TreeGrafter"/>
</dbReference>
<dbReference type="EMBL" id="GISG01181679">
    <property type="protein sequence ID" value="MBA4653993.1"/>
    <property type="molecule type" value="Transcribed_RNA"/>
</dbReference>
<accession>A0A7C8ZZJ9</accession>
<name>A0A7C8ZZJ9_OPUST</name>
<dbReference type="AlphaFoldDB" id="A0A7C8ZZJ9"/>
<dbReference type="SUPFAM" id="SSF49777">
    <property type="entry name" value="PEBP-like"/>
    <property type="match status" value="1"/>
</dbReference>
<reference evidence="3" key="1">
    <citation type="journal article" date="2013" name="J. Plant Res.">
        <title>Effect of fungi and light on seed germination of three Opuntia species from semiarid lands of central Mexico.</title>
        <authorList>
            <person name="Delgado-Sanchez P."/>
            <person name="Jimenez-Bremont J.F."/>
            <person name="Guerrero-Gonzalez Mde L."/>
            <person name="Flores J."/>
        </authorList>
    </citation>
    <scope>NUCLEOTIDE SEQUENCE</scope>
    <source>
        <tissue evidence="3">Cladode</tissue>
    </source>
</reference>
<keyword evidence="2" id="KW-0963">Cytoplasm</keyword>
<sequence>MPRPSIGIHRFVFILFKQNCRGSVSLPSSRDRFCTRTFATDNELGLPVAAVYFNCQRETAALCCITCSIHFRTPSILSVAISSDLCKTAYISSQCVRNRKIPCVTTNASNTGAGKHQRLDRKTGSGGG</sequence>
<comment type="subcellular location">
    <subcellularLocation>
        <location evidence="1">Cytoplasm</location>
    </subcellularLocation>
</comment>
<dbReference type="GO" id="GO:0010228">
    <property type="term" value="P:vegetative to reproductive phase transition of meristem"/>
    <property type="evidence" value="ECO:0007669"/>
    <property type="project" value="TreeGrafter"/>
</dbReference>
<proteinExistence type="predicted"/>
<dbReference type="PANTHER" id="PTHR11362">
    <property type="entry name" value="PHOSPHATIDYLETHANOLAMINE-BINDING PROTEIN"/>
    <property type="match status" value="1"/>
</dbReference>
<dbReference type="GO" id="GO:0005634">
    <property type="term" value="C:nucleus"/>
    <property type="evidence" value="ECO:0007669"/>
    <property type="project" value="TreeGrafter"/>
</dbReference>
<dbReference type="Gene3D" id="3.90.280.10">
    <property type="entry name" value="PEBP-like"/>
    <property type="match status" value="1"/>
</dbReference>
<evidence type="ECO:0000256" key="1">
    <source>
        <dbReference type="ARBA" id="ARBA00004496"/>
    </source>
</evidence>
<dbReference type="InterPro" id="IPR036610">
    <property type="entry name" value="PEBP-like_sf"/>
</dbReference>
<organism evidence="3">
    <name type="scientific">Opuntia streptacantha</name>
    <name type="common">Prickly pear cactus</name>
    <name type="synonym">Opuntia cardona</name>
    <dbReference type="NCBI Taxonomy" id="393608"/>
    <lineage>
        <taxon>Eukaryota</taxon>
        <taxon>Viridiplantae</taxon>
        <taxon>Streptophyta</taxon>
        <taxon>Embryophyta</taxon>
        <taxon>Tracheophyta</taxon>
        <taxon>Spermatophyta</taxon>
        <taxon>Magnoliopsida</taxon>
        <taxon>eudicotyledons</taxon>
        <taxon>Gunneridae</taxon>
        <taxon>Pentapetalae</taxon>
        <taxon>Caryophyllales</taxon>
        <taxon>Cactineae</taxon>
        <taxon>Cactaceae</taxon>
        <taxon>Opuntioideae</taxon>
        <taxon>Opuntia</taxon>
    </lineage>
</organism>
<reference evidence="3" key="2">
    <citation type="submission" date="2020-07" db="EMBL/GenBank/DDBJ databases">
        <authorList>
            <person name="Vera ALvarez R."/>
            <person name="Arias-Moreno D.M."/>
            <person name="Jimenez-Jacinto V."/>
            <person name="Jimenez-Bremont J.F."/>
            <person name="Swaminathan K."/>
            <person name="Moose S.P."/>
            <person name="Guerrero-Gonzalez M.L."/>
            <person name="Marino-Ramirez L."/>
            <person name="Landsman D."/>
            <person name="Rodriguez-Kessler M."/>
            <person name="Delgado-Sanchez P."/>
        </authorList>
    </citation>
    <scope>NUCLEOTIDE SEQUENCE</scope>
    <source>
        <tissue evidence="3">Cladode</tissue>
    </source>
</reference>
<dbReference type="PANTHER" id="PTHR11362:SF48">
    <property type="entry name" value="PROTEIN CENTRORADIALIS-LIKE"/>
    <property type="match status" value="1"/>
</dbReference>
<protein>
    <submittedName>
        <fullName evidence="3">Uncharacterized protein</fullName>
    </submittedName>
</protein>
<evidence type="ECO:0000313" key="3">
    <source>
        <dbReference type="EMBL" id="MBA4653993.1"/>
    </source>
</evidence>
<dbReference type="GO" id="GO:0005737">
    <property type="term" value="C:cytoplasm"/>
    <property type="evidence" value="ECO:0007669"/>
    <property type="project" value="UniProtKB-SubCell"/>
</dbReference>
<dbReference type="InterPro" id="IPR035810">
    <property type="entry name" value="PEBP_euk"/>
</dbReference>